<dbReference type="RefSeq" id="WP_220680561.1">
    <property type="nucleotide sequence ID" value="NZ_CP037968.1"/>
</dbReference>
<reference evidence="2" key="1">
    <citation type="journal article" date="2005" name="Int. J. Syst. Evol. Microbiol.">
        <title>Methanofollis formosanus sp. nov., isolated from a fish pond.</title>
        <authorList>
            <person name="Wu S.Y."/>
            <person name="Chen S.C."/>
            <person name="Lai M.C."/>
        </authorList>
    </citation>
    <scope>NUCLEOTIDE SEQUENCE</scope>
    <source>
        <strain evidence="2">ML15</strain>
    </source>
</reference>
<dbReference type="Proteomes" id="UP000826709">
    <property type="component" value="Chromosome"/>
</dbReference>
<proteinExistence type="predicted"/>
<name>A0A8G1EFY2_9EURY</name>
<dbReference type="OrthoDB" id="62374at2157"/>
<dbReference type="EMBL" id="CP037968">
    <property type="protein sequence ID" value="QYZ79258.1"/>
    <property type="molecule type" value="Genomic_DNA"/>
</dbReference>
<dbReference type="KEGG" id="mfk:E2N92_07315"/>
<organism evidence="2 3">
    <name type="scientific">Methanofollis formosanus</name>
    <dbReference type="NCBI Taxonomy" id="299308"/>
    <lineage>
        <taxon>Archaea</taxon>
        <taxon>Methanobacteriati</taxon>
        <taxon>Methanobacteriota</taxon>
        <taxon>Stenosarchaea group</taxon>
        <taxon>Methanomicrobia</taxon>
        <taxon>Methanomicrobiales</taxon>
        <taxon>Methanomicrobiaceae</taxon>
        <taxon>Methanofollis</taxon>
    </lineage>
</organism>
<evidence type="ECO:0000313" key="2">
    <source>
        <dbReference type="EMBL" id="QYZ79258.1"/>
    </source>
</evidence>
<accession>A0A8G1EFY2</accession>
<dbReference type="AlphaFoldDB" id="A0A8G1EFY2"/>
<protein>
    <submittedName>
        <fullName evidence="2">Uncharacterized protein</fullName>
    </submittedName>
</protein>
<evidence type="ECO:0000256" key="1">
    <source>
        <dbReference type="SAM" id="MobiDB-lite"/>
    </source>
</evidence>
<keyword evidence="3" id="KW-1185">Reference proteome</keyword>
<gene>
    <name evidence="2" type="ORF">E2N92_07315</name>
</gene>
<feature type="region of interest" description="Disordered" evidence="1">
    <location>
        <begin position="140"/>
        <end position="170"/>
    </location>
</feature>
<sequence>MFDDLFGDTIGAINRWTPEKNYRKEDGYRDDLIQYLRERLNQESPFSNRKVTIQPESGRSLCDIVVDRSIGIELKKDLKEKAKVDRALGQLHRYWGQYHDIIIVLVGNTDPNKYDDLREQISDFVDRNGDYSFNPKKIRVIDKTPKNRKKRTKTSQNRTQMGSSKKRSKR</sequence>
<reference evidence="2" key="2">
    <citation type="submission" date="2019-03" db="EMBL/GenBank/DDBJ databases">
        <authorList>
            <person name="Chen S.-C."/>
            <person name="Wu S.-Y."/>
            <person name="Lai M.-C."/>
        </authorList>
    </citation>
    <scope>NUCLEOTIDE SEQUENCE</scope>
    <source>
        <strain evidence="2">ML15</strain>
    </source>
</reference>
<evidence type="ECO:0000313" key="3">
    <source>
        <dbReference type="Proteomes" id="UP000826709"/>
    </source>
</evidence>